<evidence type="ECO:0000256" key="1">
    <source>
        <dbReference type="ARBA" id="ARBA00004141"/>
    </source>
</evidence>
<organism evidence="6 7">
    <name type="scientific">Cytospora mali</name>
    <name type="common">Apple Valsa canker fungus</name>
    <name type="synonym">Valsa mali</name>
    <dbReference type="NCBI Taxonomy" id="578113"/>
    <lineage>
        <taxon>Eukaryota</taxon>
        <taxon>Fungi</taxon>
        <taxon>Dikarya</taxon>
        <taxon>Ascomycota</taxon>
        <taxon>Pezizomycotina</taxon>
        <taxon>Sordariomycetes</taxon>
        <taxon>Sordariomycetidae</taxon>
        <taxon>Diaporthales</taxon>
        <taxon>Cytosporaceae</taxon>
        <taxon>Cytospora</taxon>
    </lineage>
</organism>
<evidence type="ECO:0000256" key="4">
    <source>
        <dbReference type="SAM" id="Phobius"/>
    </source>
</evidence>
<feature type="transmembrane region" description="Helical" evidence="4">
    <location>
        <begin position="254"/>
        <end position="273"/>
    </location>
</feature>
<feature type="transmembrane region" description="Helical" evidence="4">
    <location>
        <begin position="455"/>
        <end position="476"/>
    </location>
</feature>
<reference evidence="6" key="1">
    <citation type="submission" date="2014-12" db="EMBL/GenBank/DDBJ databases">
        <title>Genome Sequence of Valsa Canker Pathogens Uncovers a Specific Adaption of Colonization on Woody Bark.</title>
        <authorList>
            <person name="Yin Z."/>
            <person name="Liu H."/>
            <person name="Gao X."/>
            <person name="Li Z."/>
            <person name="Song N."/>
            <person name="Ke X."/>
            <person name="Dai Q."/>
            <person name="Wu Y."/>
            <person name="Sun Y."/>
            <person name="Xu J.-R."/>
            <person name="Kang Z.K."/>
            <person name="Wang L."/>
            <person name="Huang L."/>
        </authorList>
    </citation>
    <scope>NUCLEOTIDE SEQUENCE [LARGE SCALE GENOMIC DNA]</scope>
    <source>
        <strain evidence="6">03-8</strain>
    </source>
</reference>
<feature type="region of interest" description="Disordered" evidence="3">
    <location>
        <begin position="1"/>
        <end position="70"/>
    </location>
</feature>
<feature type="transmembrane region" description="Helical" evidence="4">
    <location>
        <begin position="126"/>
        <end position="146"/>
    </location>
</feature>
<evidence type="ECO:0000256" key="3">
    <source>
        <dbReference type="SAM" id="MobiDB-lite"/>
    </source>
</evidence>
<dbReference type="Gene3D" id="1.20.1250.20">
    <property type="entry name" value="MFS general substrate transporter like domains"/>
    <property type="match status" value="2"/>
</dbReference>
<feature type="compositionally biased region" description="Polar residues" evidence="3">
    <location>
        <begin position="52"/>
        <end position="66"/>
    </location>
</feature>
<feature type="transmembrane region" description="Helical" evidence="4">
    <location>
        <begin position="394"/>
        <end position="412"/>
    </location>
</feature>
<dbReference type="AlphaFoldDB" id="A0A194W7M7"/>
<sequence length="520" mass="55168">MSYLLTISTSRGNSDLDQSSEIDEKGHQSIDGVGDDDHAGISAAGDLEKQANGLSKATTRDSNTQAIPGVPLMEGGYDEGDEMVTNAGGDGQAMENGSLPGVVGRILSRTTTKSSWNPGPPPDGGLRAWTAVAAGHLVIMNTWGYINSFGVFQTYYTTTLGLPPSTISWIGSIQVFLLFFIGTFTGRLTDAGYFRATFLLGTTFQMVGIFTTSVCTEYWQLFLAQGVCMGIGNGCLFFPALATVSTYFDKKRGLAIGMTACGSATGGLIFPAMARQLLPTAGFGWTIRAIGFVQLVGLGVANAGLRRRIPPRRTGALVEWAAFEELEYTFYAAGSFTCFLGVYFAFYYISSFSRDIINLSYTDSLNLLLILNGIGIIGRLVPNHLADRYGAINVFIPTAIIAGICQLTWIAVASPGGLYAWTVFYGIAAGGIQSLFPAGLSSLTTDLRKSGTRMGMVFTINSFATLTGPPIAGAIISRCGGKYYGAQAFAGGVMLVGGGFMMAAKLARQRRLGGGWRVKV</sequence>
<feature type="transmembrane region" description="Helical" evidence="4">
    <location>
        <begin position="166"/>
        <end position="186"/>
    </location>
</feature>
<accession>A0A194W7M7</accession>
<gene>
    <name evidence="6" type="ORF">VM1G_07767</name>
</gene>
<keyword evidence="7" id="KW-1185">Reference proteome</keyword>
<dbReference type="Proteomes" id="UP000078559">
    <property type="component" value="Chromosome 8"/>
</dbReference>
<feature type="transmembrane region" description="Helical" evidence="4">
    <location>
        <begin position="218"/>
        <end position="242"/>
    </location>
</feature>
<dbReference type="OrthoDB" id="5212574at2759"/>
<keyword evidence="4" id="KW-1133">Transmembrane helix</keyword>
<dbReference type="SMR" id="A0A194W7M7"/>
<feature type="transmembrane region" description="Helical" evidence="4">
    <location>
        <begin position="418"/>
        <end position="443"/>
    </location>
</feature>
<keyword evidence="4" id="KW-0812">Transmembrane</keyword>
<feature type="transmembrane region" description="Helical" evidence="4">
    <location>
        <begin position="326"/>
        <end position="349"/>
    </location>
</feature>
<dbReference type="Pfam" id="PF07690">
    <property type="entry name" value="MFS_1"/>
    <property type="match status" value="1"/>
</dbReference>
<comment type="similarity">
    <text evidence="2">Belongs to the major facilitator superfamily. Monocarboxylate porter (TC 2.A.1.13) family.</text>
</comment>
<name>A0A194W7M7_CYTMA</name>
<dbReference type="PROSITE" id="PS50850">
    <property type="entry name" value="MFS"/>
    <property type="match status" value="1"/>
</dbReference>
<dbReference type="EMBL" id="CM003105">
    <property type="protein sequence ID" value="KUI72090.1"/>
    <property type="molecule type" value="Genomic_DNA"/>
</dbReference>
<dbReference type="SUPFAM" id="SSF103473">
    <property type="entry name" value="MFS general substrate transporter"/>
    <property type="match status" value="1"/>
</dbReference>
<evidence type="ECO:0000259" key="5">
    <source>
        <dbReference type="PROSITE" id="PS50850"/>
    </source>
</evidence>
<evidence type="ECO:0000313" key="6">
    <source>
        <dbReference type="EMBL" id="KUI72090.1"/>
    </source>
</evidence>
<dbReference type="InterPro" id="IPR036259">
    <property type="entry name" value="MFS_trans_sf"/>
</dbReference>
<evidence type="ECO:0000256" key="2">
    <source>
        <dbReference type="ARBA" id="ARBA00006727"/>
    </source>
</evidence>
<proteinExistence type="inferred from homology"/>
<protein>
    <submittedName>
        <fullName evidence="6">Riboflavin transporter MCH5</fullName>
    </submittedName>
</protein>
<dbReference type="GO" id="GO:0016020">
    <property type="term" value="C:membrane"/>
    <property type="evidence" value="ECO:0007669"/>
    <property type="project" value="UniProtKB-SubCell"/>
</dbReference>
<feature type="transmembrane region" description="Helical" evidence="4">
    <location>
        <begin position="364"/>
        <end position="382"/>
    </location>
</feature>
<dbReference type="PANTHER" id="PTHR11360">
    <property type="entry name" value="MONOCARBOXYLATE TRANSPORTER"/>
    <property type="match status" value="1"/>
</dbReference>
<feature type="transmembrane region" description="Helical" evidence="4">
    <location>
        <begin position="285"/>
        <end position="305"/>
    </location>
</feature>
<keyword evidence="4" id="KW-0472">Membrane</keyword>
<dbReference type="GO" id="GO:0022857">
    <property type="term" value="F:transmembrane transporter activity"/>
    <property type="evidence" value="ECO:0007669"/>
    <property type="project" value="InterPro"/>
</dbReference>
<feature type="transmembrane region" description="Helical" evidence="4">
    <location>
        <begin position="193"/>
        <end position="212"/>
    </location>
</feature>
<dbReference type="InterPro" id="IPR020846">
    <property type="entry name" value="MFS_dom"/>
</dbReference>
<dbReference type="PANTHER" id="PTHR11360:SF130">
    <property type="entry name" value="MAJOR FACILITATOR SUPERFAMILY (MFS) PROFILE DOMAIN-CONTAINING PROTEIN-RELATED"/>
    <property type="match status" value="1"/>
</dbReference>
<dbReference type="InterPro" id="IPR050327">
    <property type="entry name" value="Proton-linked_MCT"/>
</dbReference>
<feature type="compositionally biased region" description="Polar residues" evidence="3">
    <location>
        <begin position="1"/>
        <end position="19"/>
    </location>
</feature>
<comment type="subcellular location">
    <subcellularLocation>
        <location evidence="1">Membrane</location>
        <topology evidence="1">Multi-pass membrane protein</topology>
    </subcellularLocation>
</comment>
<dbReference type="InterPro" id="IPR011701">
    <property type="entry name" value="MFS"/>
</dbReference>
<feature type="domain" description="Major facilitator superfamily (MFS) profile" evidence="5">
    <location>
        <begin position="128"/>
        <end position="511"/>
    </location>
</feature>
<feature type="transmembrane region" description="Helical" evidence="4">
    <location>
        <begin position="488"/>
        <end position="507"/>
    </location>
</feature>
<evidence type="ECO:0000313" key="7">
    <source>
        <dbReference type="Proteomes" id="UP000078559"/>
    </source>
</evidence>